<feature type="compositionally biased region" description="Low complexity" evidence="4">
    <location>
        <begin position="344"/>
        <end position="355"/>
    </location>
</feature>
<reference evidence="6 7" key="1">
    <citation type="journal article" date="2023" name="Commun. Biol.">
        <title>Genome analysis of Parmales, the sister group of diatoms, reveals the evolutionary specialization of diatoms from phago-mixotrophs to photoautotrophs.</title>
        <authorList>
            <person name="Ban H."/>
            <person name="Sato S."/>
            <person name="Yoshikawa S."/>
            <person name="Yamada K."/>
            <person name="Nakamura Y."/>
            <person name="Ichinomiya M."/>
            <person name="Sato N."/>
            <person name="Blanc-Mathieu R."/>
            <person name="Endo H."/>
            <person name="Kuwata A."/>
            <person name="Ogata H."/>
        </authorList>
    </citation>
    <scope>NUCLEOTIDE SEQUENCE [LARGE SCALE GENOMIC DNA]</scope>
</reference>
<feature type="compositionally biased region" description="Basic and acidic residues" evidence="4">
    <location>
        <begin position="276"/>
        <end position="300"/>
    </location>
</feature>
<dbReference type="InterPro" id="IPR003439">
    <property type="entry name" value="ABC_transporter-like_ATP-bd"/>
</dbReference>
<evidence type="ECO:0000256" key="3">
    <source>
        <dbReference type="ARBA" id="ARBA00022840"/>
    </source>
</evidence>
<evidence type="ECO:0000256" key="2">
    <source>
        <dbReference type="ARBA" id="ARBA00022741"/>
    </source>
</evidence>
<organism evidence="6 7">
    <name type="scientific">Tetraparma gracilis</name>
    <dbReference type="NCBI Taxonomy" id="2962635"/>
    <lineage>
        <taxon>Eukaryota</taxon>
        <taxon>Sar</taxon>
        <taxon>Stramenopiles</taxon>
        <taxon>Ochrophyta</taxon>
        <taxon>Bolidophyceae</taxon>
        <taxon>Parmales</taxon>
        <taxon>Triparmaceae</taxon>
        <taxon>Tetraparma</taxon>
    </lineage>
</organism>
<evidence type="ECO:0000256" key="4">
    <source>
        <dbReference type="SAM" id="MobiDB-lite"/>
    </source>
</evidence>
<evidence type="ECO:0000313" key="7">
    <source>
        <dbReference type="Proteomes" id="UP001165060"/>
    </source>
</evidence>
<dbReference type="InterPro" id="IPR003593">
    <property type="entry name" value="AAA+_ATPase"/>
</dbReference>
<dbReference type="CDD" id="cd03221">
    <property type="entry name" value="ABCF_EF-3"/>
    <property type="match status" value="1"/>
</dbReference>
<dbReference type="InterPro" id="IPR050611">
    <property type="entry name" value="ABCF"/>
</dbReference>
<accession>A0ABQ6MDI2</accession>
<dbReference type="PROSITE" id="PS50893">
    <property type="entry name" value="ABC_TRANSPORTER_2"/>
    <property type="match status" value="1"/>
</dbReference>
<gene>
    <name evidence="6" type="ORF">TeGR_g5575</name>
</gene>
<name>A0ABQ6MDI2_9STRA</name>
<evidence type="ECO:0000313" key="6">
    <source>
        <dbReference type="EMBL" id="GMI24348.1"/>
    </source>
</evidence>
<keyword evidence="3" id="KW-0067">ATP-binding</keyword>
<evidence type="ECO:0000259" key="5">
    <source>
        <dbReference type="PROSITE" id="PS50893"/>
    </source>
</evidence>
<sequence length="386" mass="42115">YIAKFGHGTAKNARQAQSKEKVLEKMVRAGLTEKPSEDKAFNFHFNNPEKLPPPVLAFQNVEFHYPGCANLYKNLDFGVDLDSRIALVGPNGAGKSTLVKLMTGELVPTNGDVRPHSHLKMSKFDQHFEDVLELEMTPLDYFTKLYPNDTKEDLRKYLGRFGVNGRMQTQVMEELSDGQKARVVLSKMGRENPHILMLDEPTNHLDMESIDSLATAIKNFTGGLVLVSHDMRLISQVADTIWICDNGCVTKFPDDIAAFKKHMRAKLEIGAEALKGDASKKAKDDKDVTKKEKKKAEKQPELVPAVNKNAGADASWGKTPAPAGVAPPTSAPLSTVGDLKKDLPAAAPAAAAAVCPPAPPPAADGACPNQGKMEWRKCDLCGKRHP</sequence>
<dbReference type="PANTHER" id="PTHR19211">
    <property type="entry name" value="ATP-BINDING TRANSPORT PROTEIN-RELATED"/>
    <property type="match status" value="1"/>
</dbReference>
<dbReference type="Proteomes" id="UP001165060">
    <property type="component" value="Unassembled WGS sequence"/>
</dbReference>
<dbReference type="Gene3D" id="3.40.50.300">
    <property type="entry name" value="P-loop containing nucleotide triphosphate hydrolases"/>
    <property type="match status" value="1"/>
</dbReference>
<dbReference type="SUPFAM" id="SSF52540">
    <property type="entry name" value="P-loop containing nucleoside triphosphate hydrolases"/>
    <property type="match status" value="1"/>
</dbReference>
<comment type="caution">
    <text evidence="6">The sequence shown here is derived from an EMBL/GenBank/DDBJ whole genome shotgun (WGS) entry which is preliminary data.</text>
</comment>
<keyword evidence="2" id="KW-0547">Nucleotide-binding</keyword>
<feature type="region of interest" description="Disordered" evidence="4">
    <location>
        <begin position="276"/>
        <end position="370"/>
    </location>
</feature>
<dbReference type="Pfam" id="PF00005">
    <property type="entry name" value="ABC_tran"/>
    <property type="match status" value="1"/>
</dbReference>
<dbReference type="EMBL" id="BRYB01005424">
    <property type="protein sequence ID" value="GMI24348.1"/>
    <property type="molecule type" value="Genomic_DNA"/>
</dbReference>
<keyword evidence="1" id="KW-0677">Repeat</keyword>
<dbReference type="InterPro" id="IPR027417">
    <property type="entry name" value="P-loop_NTPase"/>
</dbReference>
<feature type="non-terminal residue" evidence="6">
    <location>
        <position position="1"/>
    </location>
</feature>
<feature type="domain" description="ABC transporter" evidence="5">
    <location>
        <begin position="56"/>
        <end position="271"/>
    </location>
</feature>
<dbReference type="PANTHER" id="PTHR19211:SF15">
    <property type="entry name" value="ATP-BINDING CASSETTE SUB-FAMILY F MEMBER 2"/>
    <property type="match status" value="1"/>
</dbReference>
<dbReference type="SMART" id="SM00382">
    <property type="entry name" value="AAA"/>
    <property type="match status" value="1"/>
</dbReference>
<evidence type="ECO:0000256" key="1">
    <source>
        <dbReference type="ARBA" id="ARBA00022737"/>
    </source>
</evidence>
<keyword evidence="7" id="KW-1185">Reference proteome</keyword>
<protein>
    <recommendedName>
        <fullName evidence="5">ABC transporter domain-containing protein</fullName>
    </recommendedName>
</protein>
<proteinExistence type="predicted"/>